<proteinExistence type="predicted"/>
<keyword evidence="8" id="KW-0333">Golgi apparatus</keyword>
<comment type="cofactor">
    <cofactor evidence="1">
        <name>NAD(+)</name>
        <dbReference type="ChEBI" id="CHEBI:57540"/>
    </cofactor>
</comment>
<evidence type="ECO:0000256" key="8">
    <source>
        <dbReference type="ARBA" id="ARBA00023034"/>
    </source>
</evidence>
<evidence type="ECO:0000259" key="13">
    <source>
        <dbReference type="Pfam" id="PF01370"/>
    </source>
</evidence>
<dbReference type="GO" id="GO:0042732">
    <property type="term" value="P:D-xylose metabolic process"/>
    <property type="evidence" value="ECO:0007669"/>
    <property type="project" value="InterPro"/>
</dbReference>
<evidence type="ECO:0000256" key="4">
    <source>
        <dbReference type="ARBA" id="ARBA00022793"/>
    </source>
</evidence>
<accession>A0A2R7Y1A2</accession>
<evidence type="ECO:0000256" key="10">
    <source>
        <dbReference type="ARBA" id="ARBA00023180"/>
    </source>
</evidence>
<dbReference type="FunFam" id="3.40.50.720:FF:000065">
    <property type="entry name" value="UDP-glucuronic acid decarboxylase 1"/>
    <property type="match status" value="1"/>
</dbReference>
<dbReference type="GO" id="GO:0005737">
    <property type="term" value="C:cytoplasm"/>
    <property type="evidence" value="ECO:0007669"/>
    <property type="project" value="TreeGrafter"/>
</dbReference>
<reference evidence="14 15" key="1">
    <citation type="submission" date="2017-04" db="EMBL/GenBank/DDBJ databases">
        <title>Draft Aigarchaeota genome from a New Zealand hot spring.</title>
        <authorList>
            <person name="Reysenbach A.-L."/>
            <person name="Donaho J.A."/>
            <person name="Gerhart J."/>
            <person name="Kelley J.F."/>
            <person name="Kouba K."/>
            <person name="Podar M."/>
            <person name="Stott M."/>
        </authorList>
    </citation>
    <scope>NUCLEOTIDE SEQUENCE [LARGE SCALE GENOMIC DNA]</scope>
    <source>
        <strain evidence="14">NZ13_MG1</strain>
    </source>
</reference>
<evidence type="ECO:0000256" key="9">
    <source>
        <dbReference type="ARBA" id="ARBA00023136"/>
    </source>
</evidence>
<dbReference type="GO" id="GO:0048040">
    <property type="term" value="F:UDP-glucuronate decarboxylase activity"/>
    <property type="evidence" value="ECO:0007669"/>
    <property type="project" value="TreeGrafter"/>
</dbReference>
<organism evidence="14 15">
    <name type="scientific">Candidatus Terraquivivens tikiterensis</name>
    <dbReference type="NCBI Taxonomy" id="1980982"/>
    <lineage>
        <taxon>Archaea</taxon>
        <taxon>Nitrososphaerota</taxon>
        <taxon>Candidatus Wolframiiraptoraceae</taxon>
        <taxon>Candidatus Terraquivivens</taxon>
    </lineage>
</organism>
<dbReference type="Proteomes" id="UP000244066">
    <property type="component" value="Unassembled WGS sequence"/>
</dbReference>
<comment type="subcellular location">
    <subcellularLocation>
        <location evidence="2">Golgi apparatus membrane</location>
        <topology evidence="2">Single-pass type II membrane protein</topology>
    </subcellularLocation>
    <subcellularLocation>
        <location evidence="12">Golgi apparatus</location>
        <location evidence="12">Golgi stack membrane</location>
    </subcellularLocation>
</comment>
<evidence type="ECO:0000256" key="7">
    <source>
        <dbReference type="ARBA" id="ARBA00023027"/>
    </source>
</evidence>
<feature type="domain" description="NAD-dependent epimerase/dehydratase" evidence="13">
    <location>
        <begin position="29"/>
        <end position="267"/>
    </location>
</feature>
<protein>
    <submittedName>
        <fullName evidence="14">NAD-dependent dehydratase</fullName>
    </submittedName>
</protein>
<keyword evidence="11" id="KW-0456">Lyase</keyword>
<dbReference type="UniPathway" id="UPA00796">
    <property type="reaction ID" value="UER00771"/>
</dbReference>
<evidence type="ECO:0000313" key="15">
    <source>
        <dbReference type="Proteomes" id="UP000244066"/>
    </source>
</evidence>
<dbReference type="EMBL" id="NDWU01000022">
    <property type="protein sequence ID" value="PUA31219.1"/>
    <property type="molecule type" value="Genomic_DNA"/>
</dbReference>
<keyword evidence="7" id="KW-0520">NAD</keyword>
<keyword evidence="3" id="KW-0812">Transmembrane</keyword>
<comment type="caution">
    <text evidence="14">The sequence shown here is derived from an EMBL/GenBank/DDBJ whole genome shotgun (WGS) entry which is preliminary data.</text>
</comment>
<gene>
    <name evidence="14" type="ORF">B9J98_07105</name>
</gene>
<dbReference type="CDD" id="cd05230">
    <property type="entry name" value="UGD_SDR_e"/>
    <property type="match status" value="1"/>
</dbReference>
<dbReference type="Gene3D" id="3.40.50.720">
    <property type="entry name" value="NAD(P)-binding Rossmann-like Domain"/>
    <property type="match status" value="1"/>
</dbReference>
<sequence length="342" mass="37699">MLDSIVSEDLESVVARVGGLGEALEGSRVLVSGGAGFLGSYICDVANRLGASILCVDDLSSGRLENVDHLTGCGRFMLVKADVSSFLTDEKFDYVLHVASPAAPEEYQHRPVETMRANSVGTLNMLEVARKSDARLLYTSTSEVYGDAKVIPTPETYWGNVNPIGPRSCYDEGKRFGESLTMAYIREYGLDARVVRIFNSFGPRMRSDGVYGRVVSRFITQALSGSPITVYGKGRQTRSFCYVSDTVTGIMLALLNEKARGEVINIGNPHEITILRLARLIRSITGSGSRIVFRRLPPDDPKRRVPDIRKARRLLGWKPIVGLEEGLKRTVEWYRMRGGALA</sequence>
<keyword evidence="6" id="KW-1133">Transmembrane helix</keyword>
<evidence type="ECO:0000256" key="3">
    <source>
        <dbReference type="ARBA" id="ARBA00022692"/>
    </source>
</evidence>
<dbReference type="InterPro" id="IPR001509">
    <property type="entry name" value="Epimerase_deHydtase"/>
</dbReference>
<keyword evidence="9" id="KW-0472">Membrane</keyword>
<dbReference type="InterPro" id="IPR036291">
    <property type="entry name" value="NAD(P)-bd_dom_sf"/>
</dbReference>
<dbReference type="GO" id="GO:0070403">
    <property type="term" value="F:NAD+ binding"/>
    <property type="evidence" value="ECO:0007669"/>
    <property type="project" value="InterPro"/>
</dbReference>
<keyword evidence="10" id="KW-0325">Glycoprotein</keyword>
<evidence type="ECO:0000256" key="2">
    <source>
        <dbReference type="ARBA" id="ARBA00004323"/>
    </source>
</evidence>
<dbReference type="InterPro" id="IPR044516">
    <property type="entry name" value="UXS-like"/>
</dbReference>
<evidence type="ECO:0000256" key="6">
    <source>
        <dbReference type="ARBA" id="ARBA00022989"/>
    </source>
</evidence>
<evidence type="ECO:0000313" key="14">
    <source>
        <dbReference type="EMBL" id="PUA31219.1"/>
    </source>
</evidence>
<dbReference type="Pfam" id="PF01370">
    <property type="entry name" value="Epimerase"/>
    <property type="match status" value="1"/>
</dbReference>
<evidence type="ECO:0000256" key="1">
    <source>
        <dbReference type="ARBA" id="ARBA00001911"/>
    </source>
</evidence>
<evidence type="ECO:0000256" key="12">
    <source>
        <dbReference type="ARBA" id="ARBA00037859"/>
    </source>
</evidence>
<evidence type="ECO:0000256" key="11">
    <source>
        <dbReference type="ARBA" id="ARBA00023239"/>
    </source>
</evidence>
<keyword evidence="4" id="KW-0210">Decarboxylase</keyword>
<dbReference type="AlphaFoldDB" id="A0A2R7Y1A2"/>
<dbReference type="PANTHER" id="PTHR43078:SF6">
    <property type="entry name" value="UDP-GLUCURONIC ACID DECARBOXYLASE 1"/>
    <property type="match status" value="1"/>
</dbReference>
<dbReference type="GO" id="GO:0033320">
    <property type="term" value="P:UDP-D-xylose biosynthetic process"/>
    <property type="evidence" value="ECO:0007669"/>
    <property type="project" value="UniProtKB-UniPathway"/>
</dbReference>
<dbReference type="PANTHER" id="PTHR43078">
    <property type="entry name" value="UDP-GLUCURONIC ACID DECARBOXYLASE-RELATED"/>
    <property type="match status" value="1"/>
</dbReference>
<name>A0A2R7Y1A2_9ARCH</name>
<evidence type="ECO:0000256" key="5">
    <source>
        <dbReference type="ARBA" id="ARBA00022968"/>
    </source>
</evidence>
<keyword evidence="5" id="KW-0735">Signal-anchor</keyword>
<dbReference type="SUPFAM" id="SSF51735">
    <property type="entry name" value="NAD(P)-binding Rossmann-fold domains"/>
    <property type="match status" value="1"/>
</dbReference>